<sequence>MELKKIIDTEVNNIKNKDFKLSLNGYSTDEIDSYLNNLLLSFSIIKELDNEKDVYINKLIENYKESLNKIKLLEFKIKELENILQLLKKDKNGRN</sequence>
<dbReference type="EMBL" id="AP022325">
    <property type="protein sequence ID" value="BBU47364.1"/>
    <property type="molecule type" value="Genomic_DNA"/>
</dbReference>
<name>A0A809S8H3_9BACT</name>
<evidence type="ECO:0000313" key="2">
    <source>
        <dbReference type="EMBL" id="BBU47364.1"/>
    </source>
</evidence>
<gene>
    <name evidence="2" type="ORF">JPM2_0570</name>
</gene>
<dbReference type="AlphaFoldDB" id="A0A809S8H3"/>
<keyword evidence="3" id="KW-1185">Reference proteome</keyword>
<evidence type="ECO:0000313" key="3">
    <source>
        <dbReference type="Proteomes" id="UP000464317"/>
    </source>
</evidence>
<organism evidence="2 3">
    <name type="scientific">Mycoplasmopsis felis</name>
    <dbReference type="NCBI Taxonomy" id="33923"/>
    <lineage>
        <taxon>Bacteria</taxon>
        <taxon>Bacillati</taxon>
        <taxon>Mycoplasmatota</taxon>
        <taxon>Mycoplasmoidales</taxon>
        <taxon>Metamycoplasmataceae</taxon>
        <taxon>Mycoplasmopsis</taxon>
    </lineage>
</organism>
<feature type="coiled-coil region" evidence="1">
    <location>
        <begin position="56"/>
        <end position="90"/>
    </location>
</feature>
<reference evidence="2 3" key="1">
    <citation type="submission" date="2020-01" db="EMBL/GenBank/DDBJ databases">
        <title>Complete genome sequence of Mycoplasma felis strain Myco-2.</title>
        <authorList>
            <person name="Kinoshita Y."/>
            <person name="Niwa H."/>
            <person name="Uchida-Fujii E."/>
            <person name="Nukada T."/>
        </authorList>
    </citation>
    <scope>NUCLEOTIDE SEQUENCE [LARGE SCALE GENOMIC DNA]</scope>
    <source>
        <strain evidence="2 3">Myco-2</strain>
    </source>
</reference>
<dbReference type="KEGG" id="mfel:JPM2_0570"/>
<accession>A0A809S8H3</accession>
<proteinExistence type="predicted"/>
<evidence type="ECO:0008006" key="4">
    <source>
        <dbReference type="Google" id="ProtNLM"/>
    </source>
</evidence>
<dbReference type="RefSeq" id="WP_036430090.1">
    <property type="nucleotide sequence ID" value="NZ_AP022325.1"/>
</dbReference>
<protein>
    <recommendedName>
        <fullName evidence="4">DivIVA domain-containing protein</fullName>
    </recommendedName>
</protein>
<keyword evidence="1" id="KW-0175">Coiled coil</keyword>
<evidence type="ECO:0000256" key="1">
    <source>
        <dbReference type="SAM" id="Coils"/>
    </source>
</evidence>
<dbReference type="Proteomes" id="UP000464317">
    <property type="component" value="Chromosome"/>
</dbReference>